<sequence length="204" mass="22490">MGSRIGGAAARVVKGVTRRTPMKAALTLTPEAVERVKLLLEKEPEMKALKEGDNCGFRSSYSQLSKAHFLALSFGCGEPPGSELSCCVLTVFLISPELVNFWIKVDVRANVRTHRVVTRTAVRPIGVRQRGCNGLTYTLDYAKQKAKFDEEVVQDGVRIWIDTKAQLTLLGTEMDYVKSPLSSEFIFRNPNIKGTCGCGESFSI</sequence>
<evidence type="ECO:0000256" key="1">
    <source>
        <dbReference type="ARBA" id="ARBA00006718"/>
    </source>
</evidence>
<dbReference type="PROSITE" id="PS01152">
    <property type="entry name" value="HESB"/>
    <property type="match status" value="1"/>
</dbReference>
<protein>
    <recommendedName>
        <fullName evidence="2">Iron-sulfur cluster assembly 1 homolog, mitochondrial</fullName>
    </recommendedName>
</protein>
<dbReference type="GO" id="GO:0005739">
    <property type="term" value="C:mitochondrion"/>
    <property type="evidence" value="ECO:0007669"/>
    <property type="project" value="TreeGrafter"/>
</dbReference>
<evidence type="ECO:0000256" key="2">
    <source>
        <dbReference type="ARBA" id="ARBA00039743"/>
    </source>
</evidence>
<dbReference type="InterPro" id="IPR017870">
    <property type="entry name" value="FeS_cluster_insertion_CS"/>
</dbReference>
<dbReference type="GO" id="GO:0051537">
    <property type="term" value="F:2 iron, 2 sulfur cluster binding"/>
    <property type="evidence" value="ECO:0007669"/>
    <property type="project" value="TreeGrafter"/>
</dbReference>
<dbReference type="GO" id="GO:0016226">
    <property type="term" value="P:iron-sulfur cluster assembly"/>
    <property type="evidence" value="ECO:0007669"/>
    <property type="project" value="InterPro"/>
</dbReference>
<dbReference type="AlphaFoldDB" id="A0A0B2W094"/>
<comment type="similarity">
    <text evidence="1">Belongs to the HesB/IscA family.</text>
</comment>
<feature type="domain" description="Core" evidence="3">
    <location>
        <begin position="128"/>
        <end position="200"/>
    </location>
</feature>
<dbReference type="InterPro" id="IPR000361">
    <property type="entry name" value="ATAP_core_dom"/>
</dbReference>
<dbReference type="InterPro" id="IPR050322">
    <property type="entry name" value="Fe-S_cluster_asmbl/transfer"/>
</dbReference>
<evidence type="ECO:0000313" key="4">
    <source>
        <dbReference type="EMBL" id="KHN87318.1"/>
    </source>
</evidence>
<dbReference type="NCBIfam" id="TIGR00049">
    <property type="entry name" value="iron-sulfur cluster assembly accessory protein"/>
    <property type="match status" value="1"/>
</dbReference>
<dbReference type="EMBL" id="JPKZ01000439">
    <property type="protein sequence ID" value="KHN87318.1"/>
    <property type="molecule type" value="Genomic_DNA"/>
</dbReference>
<organism evidence="4 5">
    <name type="scientific">Toxocara canis</name>
    <name type="common">Canine roundworm</name>
    <dbReference type="NCBI Taxonomy" id="6265"/>
    <lineage>
        <taxon>Eukaryota</taxon>
        <taxon>Metazoa</taxon>
        <taxon>Ecdysozoa</taxon>
        <taxon>Nematoda</taxon>
        <taxon>Chromadorea</taxon>
        <taxon>Rhabditida</taxon>
        <taxon>Spirurina</taxon>
        <taxon>Ascaridomorpha</taxon>
        <taxon>Ascaridoidea</taxon>
        <taxon>Toxocaridae</taxon>
        <taxon>Toxocara</taxon>
    </lineage>
</organism>
<dbReference type="PANTHER" id="PTHR10072">
    <property type="entry name" value="IRON-SULFUR CLUSTER ASSEMBLY PROTEIN"/>
    <property type="match status" value="1"/>
</dbReference>
<gene>
    <name evidence="4" type="primary">isca1</name>
    <name evidence="4" type="ORF">Tcan_05349</name>
</gene>
<dbReference type="Gene3D" id="2.60.300.12">
    <property type="entry name" value="HesB-like domain"/>
    <property type="match status" value="1"/>
</dbReference>
<comment type="caution">
    <text evidence="4">The sequence shown here is derived from an EMBL/GenBank/DDBJ whole genome shotgun (WGS) entry which is preliminary data.</text>
</comment>
<dbReference type="InterPro" id="IPR016092">
    <property type="entry name" value="ATAP"/>
</dbReference>
<name>A0A0B2W094_TOXCA</name>
<dbReference type="STRING" id="6265.A0A0B2W094"/>
<accession>A0A0B2W094</accession>
<keyword evidence="5" id="KW-1185">Reference proteome</keyword>
<dbReference type="OrthoDB" id="333486at2759"/>
<dbReference type="Pfam" id="PF01521">
    <property type="entry name" value="Fe-S_biosyn"/>
    <property type="match status" value="1"/>
</dbReference>
<evidence type="ECO:0000313" key="5">
    <source>
        <dbReference type="Proteomes" id="UP000031036"/>
    </source>
</evidence>
<evidence type="ECO:0000259" key="3">
    <source>
        <dbReference type="Pfam" id="PF01521"/>
    </source>
</evidence>
<dbReference type="PANTHER" id="PTHR10072:SF41">
    <property type="entry name" value="IRON-SULFUR CLUSTER ASSEMBLY 1 HOMOLOG, MITOCHONDRIAL"/>
    <property type="match status" value="1"/>
</dbReference>
<reference evidence="4 5" key="1">
    <citation type="submission" date="2014-11" db="EMBL/GenBank/DDBJ databases">
        <title>Genetic blueprint of the zoonotic pathogen Toxocara canis.</title>
        <authorList>
            <person name="Zhu X.-Q."/>
            <person name="Korhonen P.K."/>
            <person name="Cai H."/>
            <person name="Young N.D."/>
            <person name="Nejsum P."/>
            <person name="von Samson-Himmelstjerna G."/>
            <person name="Boag P.R."/>
            <person name="Tan P."/>
            <person name="Li Q."/>
            <person name="Min J."/>
            <person name="Yang Y."/>
            <person name="Wang X."/>
            <person name="Fang X."/>
            <person name="Hall R.S."/>
            <person name="Hofmann A."/>
            <person name="Sternberg P.W."/>
            <person name="Jex A.R."/>
            <person name="Gasser R.B."/>
        </authorList>
    </citation>
    <scope>NUCLEOTIDE SEQUENCE [LARGE SCALE GENOMIC DNA]</scope>
    <source>
        <strain evidence="4">PN_DK_2014</strain>
    </source>
</reference>
<dbReference type="Proteomes" id="UP000031036">
    <property type="component" value="Unassembled WGS sequence"/>
</dbReference>
<dbReference type="SUPFAM" id="SSF89360">
    <property type="entry name" value="HesB-like domain"/>
    <property type="match status" value="1"/>
</dbReference>
<dbReference type="InterPro" id="IPR035903">
    <property type="entry name" value="HesB-like_dom_sf"/>
</dbReference>
<proteinExistence type="inferred from homology"/>